<reference evidence="1" key="1">
    <citation type="submission" date="2021-04" db="EMBL/GenBank/DDBJ databases">
        <title>Dactylosporangium aurantiacum NRRL B-8018 full assembly.</title>
        <authorList>
            <person name="Hartkoorn R.C."/>
            <person name="Beaudoing E."/>
            <person name="Hot D."/>
        </authorList>
    </citation>
    <scope>NUCLEOTIDE SEQUENCE</scope>
    <source>
        <strain evidence="1">NRRL B-8018</strain>
    </source>
</reference>
<dbReference type="RefSeq" id="WP_033363913.1">
    <property type="nucleotide sequence ID" value="NZ_CP073767.1"/>
</dbReference>
<dbReference type="KEGG" id="daur:Daura_30870"/>
<dbReference type="OrthoDB" id="4729899at2"/>
<dbReference type="AlphaFoldDB" id="A0A9Q9IB45"/>
<dbReference type="Pfam" id="PF11964">
    <property type="entry name" value="SpoIIAA-like"/>
    <property type="match status" value="2"/>
</dbReference>
<dbReference type="InterPro" id="IPR036513">
    <property type="entry name" value="STAS_dom_sf"/>
</dbReference>
<gene>
    <name evidence="1" type="ORF">Daura_30870</name>
</gene>
<keyword evidence="2" id="KW-1185">Reference proteome</keyword>
<dbReference type="Gene3D" id="3.40.50.10600">
    <property type="entry name" value="SpoIIaa-like domains"/>
    <property type="match status" value="2"/>
</dbReference>
<dbReference type="InterPro" id="IPR021866">
    <property type="entry name" value="SpoIIAA-like"/>
</dbReference>
<organism evidence="1 2">
    <name type="scientific">Dactylosporangium aurantiacum</name>
    <dbReference type="NCBI Taxonomy" id="35754"/>
    <lineage>
        <taxon>Bacteria</taxon>
        <taxon>Bacillati</taxon>
        <taxon>Actinomycetota</taxon>
        <taxon>Actinomycetes</taxon>
        <taxon>Micromonosporales</taxon>
        <taxon>Micromonosporaceae</taxon>
        <taxon>Dactylosporangium</taxon>
    </lineage>
</organism>
<dbReference type="InterPro" id="IPR038396">
    <property type="entry name" value="SpoIIAA-like_sf"/>
</dbReference>
<sequence length="250" mass="27604">MLERVQDVPAGIDAVTATGMVGKDEYERVVVALIDDARRDGRRIRLLFELGPEFRGFTPAAGWEDLKVGIRSLRSFEGCAIVTDAGWVRESTRLLSWLTPCPVRVFGTRERPAALDWLRSLPEGPGVAHHLIPDAGVIVVEVAEPLRAQDFSALATTADSWLASHDRLNGVVMHAHTFPGWENLGGLLQHMRFVRDHHRRIGRVAVAADSVLTDVAPHLANHFVQAEIRHFGYDELDAAIAWASAPPARH</sequence>
<dbReference type="SUPFAM" id="SSF52091">
    <property type="entry name" value="SpoIIaa-like"/>
    <property type="match status" value="2"/>
</dbReference>
<protein>
    <submittedName>
        <fullName evidence="1">STAS/SEC14 domain-containing protein</fullName>
    </submittedName>
</protein>
<evidence type="ECO:0000313" key="1">
    <source>
        <dbReference type="EMBL" id="UWZ51155.1"/>
    </source>
</evidence>
<dbReference type="Proteomes" id="UP001058003">
    <property type="component" value="Chromosome"/>
</dbReference>
<name>A0A9Q9IB45_9ACTN</name>
<accession>A0A9Q9IB45</accession>
<proteinExistence type="predicted"/>
<evidence type="ECO:0000313" key="2">
    <source>
        <dbReference type="Proteomes" id="UP001058003"/>
    </source>
</evidence>
<dbReference type="EMBL" id="CP073767">
    <property type="protein sequence ID" value="UWZ51155.1"/>
    <property type="molecule type" value="Genomic_DNA"/>
</dbReference>